<organism evidence="2 3">
    <name type="scientific">Dichanthelium oligosanthes</name>
    <dbReference type="NCBI Taxonomy" id="888268"/>
    <lineage>
        <taxon>Eukaryota</taxon>
        <taxon>Viridiplantae</taxon>
        <taxon>Streptophyta</taxon>
        <taxon>Embryophyta</taxon>
        <taxon>Tracheophyta</taxon>
        <taxon>Spermatophyta</taxon>
        <taxon>Magnoliopsida</taxon>
        <taxon>Liliopsida</taxon>
        <taxon>Poales</taxon>
        <taxon>Poaceae</taxon>
        <taxon>PACMAD clade</taxon>
        <taxon>Panicoideae</taxon>
        <taxon>Panicodae</taxon>
        <taxon>Paniceae</taxon>
        <taxon>Dichantheliinae</taxon>
        <taxon>Dichanthelium</taxon>
    </lineage>
</organism>
<keyword evidence="3" id="KW-1185">Reference proteome</keyword>
<gene>
    <name evidence="2" type="ORF">BAE44_0016418</name>
</gene>
<dbReference type="Pfam" id="PF12442">
    <property type="entry name" value="DUF3681"/>
    <property type="match status" value="1"/>
</dbReference>
<accession>A0A1E5VBN3</accession>
<sequence length="119" mass="12863">MVFPVNLITLITEAGHDAWKQAVALVACGVFLCSSALALIFKVAPGSVFVHWWQGSSAVVYAYYSVLAYTVVFGLAEASLGFWVVPRDVQGWSRVGKVVLFLSIFPLIVVLALIAGFKL</sequence>
<dbReference type="AlphaFoldDB" id="A0A1E5VBN3"/>
<evidence type="ECO:0000313" key="3">
    <source>
        <dbReference type="Proteomes" id="UP000095767"/>
    </source>
</evidence>
<evidence type="ECO:0000256" key="1">
    <source>
        <dbReference type="SAM" id="Phobius"/>
    </source>
</evidence>
<feature type="transmembrane region" description="Helical" evidence="1">
    <location>
        <begin position="61"/>
        <end position="86"/>
    </location>
</feature>
<dbReference type="OrthoDB" id="691733at2759"/>
<dbReference type="PANTHER" id="PTHR33530:SF15">
    <property type="entry name" value="OS01G0147100 PROTEIN"/>
    <property type="match status" value="1"/>
</dbReference>
<dbReference type="PANTHER" id="PTHR33530">
    <property type="entry name" value="OS01G0147100 PROTEIN"/>
    <property type="match status" value="1"/>
</dbReference>
<feature type="transmembrane region" description="Helical" evidence="1">
    <location>
        <begin position="22"/>
        <end position="41"/>
    </location>
</feature>
<keyword evidence="1" id="KW-0472">Membrane</keyword>
<name>A0A1E5VBN3_9POAL</name>
<dbReference type="EMBL" id="LWDX02044996">
    <property type="protein sequence ID" value="OEL22563.1"/>
    <property type="molecule type" value="Genomic_DNA"/>
</dbReference>
<proteinExistence type="predicted"/>
<protein>
    <submittedName>
        <fullName evidence="2">Uncharacterized protein</fullName>
    </submittedName>
</protein>
<keyword evidence="1" id="KW-1133">Transmembrane helix</keyword>
<feature type="transmembrane region" description="Helical" evidence="1">
    <location>
        <begin position="98"/>
        <end position="117"/>
    </location>
</feature>
<reference evidence="2 3" key="1">
    <citation type="submission" date="2016-09" db="EMBL/GenBank/DDBJ databases">
        <title>The draft genome of Dichanthelium oligosanthes: A C3 panicoid grass species.</title>
        <authorList>
            <person name="Studer A.J."/>
            <person name="Schnable J.C."/>
            <person name="Brutnell T.P."/>
        </authorList>
    </citation>
    <scope>NUCLEOTIDE SEQUENCE [LARGE SCALE GENOMIC DNA]</scope>
    <source>
        <strain evidence="3">cv. Kellogg 1175</strain>
        <tissue evidence="2">Leaf</tissue>
    </source>
</reference>
<dbReference type="Proteomes" id="UP000095767">
    <property type="component" value="Unassembled WGS sequence"/>
</dbReference>
<comment type="caution">
    <text evidence="2">The sequence shown here is derived from an EMBL/GenBank/DDBJ whole genome shotgun (WGS) entry which is preliminary data.</text>
</comment>
<dbReference type="InterPro" id="IPR022149">
    <property type="entry name" value="DUF3681"/>
</dbReference>
<keyword evidence="1" id="KW-0812">Transmembrane</keyword>
<evidence type="ECO:0000313" key="2">
    <source>
        <dbReference type="EMBL" id="OEL22563.1"/>
    </source>
</evidence>